<dbReference type="InterPro" id="IPR032675">
    <property type="entry name" value="LRR_dom_sf"/>
</dbReference>
<dbReference type="PANTHER" id="PTHR45752">
    <property type="entry name" value="LEUCINE-RICH REPEAT-CONTAINING"/>
    <property type="match status" value="1"/>
</dbReference>
<dbReference type="InterPro" id="IPR058192">
    <property type="entry name" value="WHD_ROQ1-like"/>
</dbReference>
<evidence type="ECO:0000259" key="3">
    <source>
        <dbReference type="Pfam" id="PF23282"/>
    </source>
</evidence>
<keyword evidence="1" id="KW-0433">Leucine-rich repeat</keyword>
<evidence type="ECO:0000313" key="5">
    <source>
        <dbReference type="EMBL" id="KAL2559607.1"/>
    </source>
</evidence>
<organism evidence="5 6">
    <name type="scientific">Forsythia ovata</name>
    <dbReference type="NCBI Taxonomy" id="205694"/>
    <lineage>
        <taxon>Eukaryota</taxon>
        <taxon>Viridiplantae</taxon>
        <taxon>Streptophyta</taxon>
        <taxon>Embryophyta</taxon>
        <taxon>Tracheophyta</taxon>
        <taxon>Spermatophyta</taxon>
        <taxon>Magnoliopsida</taxon>
        <taxon>eudicotyledons</taxon>
        <taxon>Gunneridae</taxon>
        <taxon>Pentapetalae</taxon>
        <taxon>asterids</taxon>
        <taxon>lamiids</taxon>
        <taxon>Lamiales</taxon>
        <taxon>Oleaceae</taxon>
        <taxon>Forsythieae</taxon>
        <taxon>Forsythia</taxon>
    </lineage>
</organism>
<dbReference type="InterPro" id="IPR055414">
    <property type="entry name" value="LRR_R13L4/SHOC2-like"/>
</dbReference>
<dbReference type="GO" id="GO:0051707">
    <property type="term" value="P:response to other organism"/>
    <property type="evidence" value="ECO:0007669"/>
    <property type="project" value="UniProtKB-ARBA"/>
</dbReference>
<protein>
    <submittedName>
        <fullName evidence="5">Disease resistance protein (TIR-NBS-LRR class)</fullName>
    </submittedName>
</protein>
<feature type="domain" description="Disease resistance R13L4/SHOC-2-like LRR" evidence="4">
    <location>
        <begin position="568"/>
        <end position="753"/>
    </location>
</feature>
<dbReference type="InterPro" id="IPR003591">
    <property type="entry name" value="Leu-rich_rpt_typical-subtyp"/>
</dbReference>
<dbReference type="Pfam" id="PF23598">
    <property type="entry name" value="LRR_14"/>
    <property type="match status" value="1"/>
</dbReference>
<evidence type="ECO:0000259" key="4">
    <source>
        <dbReference type="Pfam" id="PF23598"/>
    </source>
</evidence>
<dbReference type="SUPFAM" id="SSF52058">
    <property type="entry name" value="L domain-like"/>
    <property type="match status" value="2"/>
</dbReference>
<dbReference type="EMBL" id="JBFOLJ010000001">
    <property type="protein sequence ID" value="KAL2559607.1"/>
    <property type="molecule type" value="Genomic_DNA"/>
</dbReference>
<sequence>MRVEEWHDALEKLKKIRPNHLQDILRISYDALDDEEKCREDVIDVMKGCGFRAEIALTTLIARSLIKIVGEDKLWMHDQIRDMGRQIIIEESYSDIGKRSRIWDRGDVLQVLQGEKGTRCIQGLIVDLDMMKRTSMIIGSAIALYNLRRSPNVTAALTYMKEKYKEYFQHDAEDGEVIVDAKWFKSMVNLRMLRFSNVRLEGGFEHIPTAVKWLQWRKCSLRSLPSILLARELTVLDLSQSKIESLSGRKCFWDRRKAKNKLMVLNLYNCCNLTAIPDLSEHKSIEKLILELCSGLDTLRHLNLRGCSSLVEFPSDVSGLKRLEVLILSGCSQLKNLPWNIGSMNSLQELLVDSTAIDELPETIFRLNFLKRLSLNHCKLLKRLPDSIGKLSSLRELSLLGSALEELPDSIGLLGNLEILNLMFCKSLIVIPVSIGNLKSLAKLWLNGSSVEVIPESVGSLYYLKDLSVENCKRLHMLPVTIEGLSSLIEFQLNRTLITCLPDQIGYLKSLKKLEIRDCKNLSSLPESIKNMSALHTLILDETVIIELPESIGMLENLIVLRLDRCKKLCKLPASFGNLKNLHHLFMEDTAITELPQTFGMLSNLRTFKMAKKPEPQISGKIPDDFEKLLSLEDLNLSHNDFHSLPSNMEGLHVLRKLKLSHCKLLKVLPPLPGSLQELNAANCTSLESISDLSNLQNLMQIDFANCEKLVDIPGVEQLKSLRRLYMGGCSSRASAVIRKFDKVTLRNLRNFSIPGSEIPEWFTRDEVCFSKKKFDAIKSVIIAVVISKNTQIQHDSRYDGLPVIFEVQAKIIRLNMAIFTHTLNLRGIPSTQENQLYLCRYPDYTPLVSILEDGDKIQVVRRNPPYDSRIMLKKSGIHLVYENDDNYDGEEESLNENLQTVSHRLKRFVDSP</sequence>
<evidence type="ECO:0000313" key="6">
    <source>
        <dbReference type="Proteomes" id="UP001604277"/>
    </source>
</evidence>
<dbReference type="Gene3D" id="3.80.10.10">
    <property type="entry name" value="Ribonuclease Inhibitor"/>
    <property type="match status" value="3"/>
</dbReference>
<dbReference type="AlphaFoldDB" id="A0ABD1XCT1"/>
<dbReference type="Proteomes" id="UP001604277">
    <property type="component" value="Unassembled WGS sequence"/>
</dbReference>
<dbReference type="SMART" id="SM00369">
    <property type="entry name" value="LRR_TYP"/>
    <property type="match status" value="7"/>
</dbReference>
<evidence type="ECO:0000256" key="2">
    <source>
        <dbReference type="ARBA" id="ARBA00022737"/>
    </source>
</evidence>
<dbReference type="InterPro" id="IPR001611">
    <property type="entry name" value="Leu-rich_rpt"/>
</dbReference>
<comment type="caution">
    <text evidence="5">The sequence shown here is derived from an EMBL/GenBank/DDBJ whole genome shotgun (WGS) entry which is preliminary data.</text>
</comment>
<dbReference type="PANTHER" id="PTHR45752:SF195">
    <property type="entry name" value="LEUCINE-RICH REPEAT (LRR) FAMILY PROTEIN-RELATED"/>
    <property type="match status" value="1"/>
</dbReference>
<reference evidence="6" key="1">
    <citation type="submission" date="2024-07" db="EMBL/GenBank/DDBJ databases">
        <title>Two chromosome-level genome assemblies of Korean endemic species Abeliophyllum distichum and Forsythia ovata (Oleaceae).</title>
        <authorList>
            <person name="Jang H."/>
        </authorList>
    </citation>
    <scope>NUCLEOTIDE SEQUENCE [LARGE SCALE GENOMIC DNA]</scope>
</reference>
<dbReference type="InterPro" id="IPR050715">
    <property type="entry name" value="LRR-SigEffector_domain"/>
</dbReference>
<dbReference type="GO" id="GO:0006952">
    <property type="term" value="P:defense response"/>
    <property type="evidence" value="ECO:0007669"/>
    <property type="project" value="UniProtKB-ARBA"/>
</dbReference>
<dbReference type="PROSITE" id="PS51450">
    <property type="entry name" value="LRR"/>
    <property type="match status" value="1"/>
</dbReference>
<accession>A0ABD1XCT1</accession>
<gene>
    <name evidence="5" type="ORF">Fot_04346</name>
</gene>
<dbReference type="Pfam" id="PF00560">
    <property type="entry name" value="LRR_1"/>
    <property type="match status" value="1"/>
</dbReference>
<keyword evidence="6" id="KW-1185">Reference proteome</keyword>
<name>A0ABD1XCT1_9LAMI</name>
<keyword evidence="2" id="KW-0677">Repeat</keyword>
<dbReference type="Pfam" id="PF23282">
    <property type="entry name" value="WHD_ROQ1"/>
    <property type="match status" value="1"/>
</dbReference>
<evidence type="ECO:0000256" key="1">
    <source>
        <dbReference type="ARBA" id="ARBA00022614"/>
    </source>
</evidence>
<proteinExistence type="predicted"/>
<feature type="domain" description="Disease resistance protein Roq1-like winged-helix" evidence="3">
    <location>
        <begin position="40"/>
        <end position="92"/>
    </location>
</feature>